<feature type="region of interest" description="Disordered" evidence="5">
    <location>
        <begin position="408"/>
        <end position="445"/>
    </location>
</feature>
<dbReference type="PANTHER" id="PTHR46517:SF1">
    <property type="entry name" value="FRUCTOSE-2,6-BISPHOSPHATASE TIGAR"/>
    <property type="match status" value="1"/>
</dbReference>
<evidence type="ECO:0000256" key="3">
    <source>
        <dbReference type="PIRSR" id="PIRSR613078-2"/>
    </source>
</evidence>
<dbReference type="AlphaFoldDB" id="A0A1Y1X892"/>
<feature type="active site" description="Proton donor/acceptor" evidence="2">
    <location>
        <position position="92"/>
    </location>
</feature>
<dbReference type="Proteomes" id="UP000193944">
    <property type="component" value="Unassembled WGS sequence"/>
</dbReference>
<evidence type="ECO:0000256" key="4">
    <source>
        <dbReference type="SAM" id="Coils"/>
    </source>
</evidence>
<dbReference type="OrthoDB" id="354304at2759"/>
<dbReference type="SUPFAM" id="SSF53254">
    <property type="entry name" value="Phosphoglycerate mutase-like"/>
    <property type="match status" value="1"/>
</dbReference>
<dbReference type="Pfam" id="PF00300">
    <property type="entry name" value="His_Phos_1"/>
    <property type="match status" value="1"/>
</dbReference>
<dbReference type="InterPro" id="IPR013078">
    <property type="entry name" value="His_Pase_superF_clade-1"/>
</dbReference>
<comment type="caution">
    <text evidence="6">The sequence shown here is derived from an EMBL/GenBank/DDBJ whole genome shotgun (WGS) entry which is preliminary data.</text>
</comment>
<dbReference type="CDD" id="cd07067">
    <property type="entry name" value="HP_PGM_like"/>
    <property type="match status" value="1"/>
</dbReference>
<evidence type="ECO:0000313" key="6">
    <source>
        <dbReference type="EMBL" id="ORX81979.1"/>
    </source>
</evidence>
<proteinExistence type="predicted"/>
<keyword evidence="1" id="KW-0378">Hydrolase</keyword>
<dbReference type="GO" id="GO:0005829">
    <property type="term" value="C:cytosol"/>
    <property type="evidence" value="ECO:0007669"/>
    <property type="project" value="TreeGrafter"/>
</dbReference>
<dbReference type="InterPro" id="IPR051695">
    <property type="entry name" value="Phosphoglycerate_Mutase"/>
</dbReference>
<dbReference type="GO" id="GO:0004331">
    <property type="term" value="F:fructose-2,6-bisphosphate 2-phosphatase activity"/>
    <property type="evidence" value="ECO:0007669"/>
    <property type="project" value="TreeGrafter"/>
</dbReference>
<feature type="coiled-coil region" evidence="4">
    <location>
        <begin position="366"/>
        <end position="401"/>
    </location>
</feature>
<dbReference type="Gene3D" id="3.40.50.1240">
    <property type="entry name" value="Phosphoglycerate mutase-like"/>
    <property type="match status" value="1"/>
</dbReference>
<reference evidence="6 7" key="2">
    <citation type="submission" date="2016-08" db="EMBL/GenBank/DDBJ databases">
        <title>Pervasive Adenine N6-methylation of Active Genes in Fungi.</title>
        <authorList>
            <consortium name="DOE Joint Genome Institute"/>
            <person name="Mondo S.J."/>
            <person name="Dannebaum R.O."/>
            <person name="Kuo R.C."/>
            <person name="Labutti K."/>
            <person name="Haridas S."/>
            <person name="Kuo A."/>
            <person name="Salamov A."/>
            <person name="Ahrendt S.R."/>
            <person name="Lipzen A."/>
            <person name="Sullivan W."/>
            <person name="Andreopoulos W.B."/>
            <person name="Clum A."/>
            <person name="Lindquist E."/>
            <person name="Daum C."/>
            <person name="Ramamoorthy G.K."/>
            <person name="Gryganskyi A."/>
            <person name="Culley D."/>
            <person name="Magnuson J.K."/>
            <person name="James T.Y."/>
            <person name="O'Malley M.A."/>
            <person name="Stajich J.E."/>
            <person name="Spatafora J.W."/>
            <person name="Visel A."/>
            <person name="Grigoriev I.V."/>
        </authorList>
    </citation>
    <scope>NUCLEOTIDE SEQUENCE [LARGE SCALE GENOMIC DNA]</scope>
    <source>
        <strain evidence="6 7">S4</strain>
    </source>
</reference>
<keyword evidence="7" id="KW-1185">Reference proteome</keyword>
<dbReference type="GO" id="GO:0045820">
    <property type="term" value="P:negative regulation of glycolytic process"/>
    <property type="evidence" value="ECO:0007669"/>
    <property type="project" value="TreeGrafter"/>
</dbReference>
<sequence>MKKINDVCLKITVVRHASTKYTKQKPRILQGQCDVDIDEEGIEQAKALARRLKKEKFDIIYSSDLLRAKSTVEQILEYHKDVPVVYTHDLREQDVGKFQCMSWQKCKEILNERNISFEKALEETGEPSNKFYKRVVQFYSYLIDKYVIEANNIPTKTLSRSNTFYSLNELSITSFDDLSNLCDNDDTTKSNPMSSNSSYSNLVCLLKNTSLSNSSSYNNLSSTIDYENLKENLSNKQSQQVSLLENAVQNSVDLAKSNNFNSNSNSNNCDDINNNNNNNNNNIITRKFKMFHILIVTHGGFIKNLMKHLLEELKFKLVCDEQIGFPKNTGIYKFSIVNIKYRDNDHSIKDYKWKGKIELMNCVAHLALLTITKKKREKQIKKEEEERLKELKKNSNYLLDNICGEIPDDFPGSAPKKITNDDSSDDEDMPYSSYVPQPQDNYYSSQQFKFPSKSLGW</sequence>
<dbReference type="STRING" id="1754192.A0A1Y1X892"/>
<protein>
    <submittedName>
        <fullName evidence="6">Phosphoglycerate mutase-like protein</fullName>
    </submittedName>
</protein>
<accession>A0A1Y1X892</accession>
<evidence type="ECO:0000256" key="2">
    <source>
        <dbReference type="PIRSR" id="PIRSR613078-1"/>
    </source>
</evidence>
<evidence type="ECO:0000256" key="1">
    <source>
        <dbReference type="ARBA" id="ARBA00022801"/>
    </source>
</evidence>
<gene>
    <name evidence="6" type="ORF">BCR32DRAFT_292951</name>
</gene>
<feature type="compositionally biased region" description="Polar residues" evidence="5">
    <location>
        <begin position="434"/>
        <end position="445"/>
    </location>
</feature>
<evidence type="ECO:0000256" key="5">
    <source>
        <dbReference type="SAM" id="MobiDB-lite"/>
    </source>
</evidence>
<feature type="binding site" evidence="3">
    <location>
        <position position="67"/>
    </location>
    <ligand>
        <name>substrate</name>
    </ligand>
</feature>
<dbReference type="EMBL" id="MCFG01000106">
    <property type="protein sequence ID" value="ORX81979.1"/>
    <property type="molecule type" value="Genomic_DNA"/>
</dbReference>
<keyword evidence="4" id="KW-0175">Coiled coil</keyword>
<dbReference type="InterPro" id="IPR029033">
    <property type="entry name" value="His_PPase_superfam"/>
</dbReference>
<organism evidence="6 7">
    <name type="scientific">Anaeromyces robustus</name>
    <dbReference type="NCBI Taxonomy" id="1754192"/>
    <lineage>
        <taxon>Eukaryota</taxon>
        <taxon>Fungi</taxon>
        <taxon>Fungi incertae sedis</taxon>
        <taxon>Chytridiomycota</taxon>
        <taxon>Chytridiomycota incertae sedis</taxon>
        <taxon>Neocallimastigomycetes</taxon>
        <taxon>Neocallimastigales</taxon>
        <taxon>Neocallimastigaceae</taxon>
        <taxon>Anaeromyces</taxon>
    </lineage>
</organism>
<dbReference type="GO" id="GO:0043456">
    <property type="term" value="P:regulation of pentose-phosphate shunt"/>
    <property type="evidence" value="ECO:0007669"/>
    <property type="project" value="TreeGrafter"/>
</dbReference>
<evidence type="ECO:0000313" key="7">
    <source>
        <dbReference type="Proteomes" id="UP000193944"/>
    </source>
</evidence>
<feature type="active site" description="Tele-phosphohistidine intermediate" evidence="2">
    <location>
        <position position="16"/>
    </location>
</feature>
<dbReference type="PANTHER" id="PTHR46517">
    <property type="entry name" value="FRUCTOSE-2,6-BISPHOSPHATASE TIGAR"/>
    <property type="match status" value="1"/>
</dbReference>
<name>A0A1Y1X892_9FUNG</name>
<dbReference type="SMART" id="SM00855">
    <property type="entry name" value="PGAM"/>
    <property type="match status" value="1"/>
</dbReference>
<reference evidence="6 7" key="1">
    <citation type="submission" date="2016-08" db="EMBL/GenBank/DDBJ databases">
        <title>A Parts List for Fungal Cellulosomes Revealed by Comparative Genomics.</title>
        <authorList>
            <consortium name="DOE Joint Genome Institute"/>
            <person name="Haitjema C.H."/>
            <person name="Gilmore S.P."/>
            <person name="Henske J.K."/>
            <person name="Solomon K.V."/>
            <person name="De Groot R."/>
            <person name="Kuo A."/>
            <person name="Mondo S.J."/>
            <person name="Salamov A.A."/>
            <person name="Labutti K."/>
            <person name="Zhao Z."/>
            <person name="Chiniquy J."/>
            <person name="Barry K."/>
            <person name="Brewer H.M."/>
            <person name="Purvine S.O."/>
            <person name="Wright A.T."/>
            <person name="Boxma B."/>
            <person name="Van Alen T."/>
            <person name="Hackstein J.H."/>
            <person name="Baker S.E."/>
            <person name="Grigoriev I.V."/>
            <person name="O'Malley M.A."/>
        </authorList>
    </citation>
    <scope>NUCLEOTIDE SEQUENCE [LARGE SCALE GENOMIC DNA]</scope>
    <source>
        <strain evidence="6 7">S4</strain>
    </source>
</reference>